<dbReference type="VEuPathDB" id="VectorBase:ACUA023724"/>
<feature type="compositionally biased region" description="Basic and acidic residues" evidence="1">
    <location>
        <begin position="871"/>
        <end position="880"/>
    </location>
</feature>
<feature type="region of interest" description="Disordered" evidence="1">
    <location>
        <begin position="1"/>
        <end position="54"/>
    </location>
</feature>
<feature type="compositionally biased region" description="Basic residues" evidence="1">
    <location>
        <begin position="1443"/>
        <end position="1453"/>
    </location>
</feature>
<feature type="compositionally biased region" description="Basic and acidic residues" evidence="1">
    <location>
        <begin position="2143"/>
        <end position="2153"/>
    </location>
</feature>
<feature type="compositionally biased region" description="Polar residues" evidence="1">
    <location>
        <begin position="517"/>
        <end position="533"/>
    </location>
</feature>
<feature type="compositionally biased region" description="Low complexity" evidence="1">
    <location>
        <begin position="644"/>
        <end position="667"/>
    </location>
</feature>
<feature type="compositionally biased region" description="Basic and acidic residues" evidence="1">
    <location>
        <begin position="1820"/>
        <end position="1831"/>
    </location>
</feature>
<dbReference type="PANTHER" id="PTHR23107:SF0">
    <property type="entry name" value="IP09280P"/>
    <property type="match status" value="1"/>
</dbReference>
<feature type="compositionally biased region" description="Low complexity" evidence="1">
    <location>
        <begin position="1165"/>
        <end position="1177"/>
    </location>
</feature>
<dbReference type="GO" id="GO:0045944">
    <property type="term" value="P:positive regulation of transcription by RNA polymerase II"/>
    <property type="evidence" value="ECO:0007669"/>
    <property type="project" value="TreeGrafter"/>
</dbReference>
<dbReference type="EnsemblMetazoa" id="ACUA023724-RA">
    <property type="protein sequence ID" value="ACUA023724-PA"/>
    <property type="gene ID" value="ACUA023724"/>
</dbReference>
<feature type="compositionally biased region" description="Basic and acidic residues" evidence="1">
    <location>
        <begin position="1095"/>
        <end position="1104"/>
    </location>
</feature>
<feature type="compositionally biased region" description="Basic and acidic residues" evidence="1">
    <location>
        <begin position="1789"/>
        <end position="1798"/>
    </location>
</feature>
<feature type="region of interest" description="Disordered" evidence="1">
    <location>
        <begin position="402"/>
        <end position="735"/>
    </location>
</feature>
<feature type="region of interest" description="Disordered" evidence="1">
    <location>
        <begin position="1146"/>
        <end position="1177"/>
    </location>
</feature>
<dbReference type="EMBL" id="AXCM01000028">
    <property type="status" value="NOT_ANNOTATED_CDS"/>
    <property type="molecule type" value="Genomic_DNA"/>
</dbReference>
<feature type="compositionally biased region" description="Basic and acidic residues" evidence="1">
    <location>
        <begin position="962"/>
        <end position="973"/>
    </location>
</feature>
<proteinExistence type="predicted"/>
<feature type="compositionally biased region" description="Polar residues" evidence="1">
    <location>
        <begin position="1355"/>
        <end position="1374"/>
    </location>
</feature>
<dbReference type="GO" id="GO:0005634">
    <property type="term" value="C:nucleus"/>
    <property type="evidence" value="ECO:0007669"/>
    <property type="project" value="TreeGrafter"/>
</dbReference>
<feature type="region of interest" description="Disordered" evidence="1">
    <location>
        <begin position="1789"/>
        <end position="1851"/>
    </location>
</feature>
<name>A0A182MQB3_9DIPT</name>
<feature type="region of interest" description="Disordered" evidence="1">
    <location>
        <begin position="2096"/>
        <end position="2168"/>
    </location>
</feature>
<feature type="compositionally biased region" description="Basic and acidic residues" evidence="1">
    <location>
        <begin position="1"/>
        <end position="11"/>
    </location>
</feature>
<feature type="compositionally biased region" description="Polar residues" evidence="1">
    <location>
        <begin position="584"/>
        <end position="595"/>
    </location>
</feature>
<feature type="region of interest" description="Disordered" evidence="1">
    <location>
        <begin position="1349"/>
        <end position="1471"/>
    </location>
</feature>
<dbReference type="Proteomes" id="UP000075883">
    <property type="component" value="Unassembled WGS sequence"/>
</dbReference>
<accession>A0A182MQB3</accession>
<evidence type="ECO:0000313" key="2">
    <source>
        <dbReference type="EnsemblMetazoa" id="ACUA023724-PA"/>
    </source>
</evidence>
<dbReference type="STRING" id="139723.A0A182MQB3"/>
<keyword evidence="3" id="KW-1185">Reference proteome</keyword>
<feature type="compositionally biased region" description="Polar residues" evidence="1">
    <location>
        <begin position="1810"/>
        <end position="1819"/>
    </location>
</feature>
<protein>
    <submittedName>
        <fullName evidence="2">Uncharacterized protein</fullName>
    </submittedName>
</protein>
<feature type="compositionally biased region" description="Basic and acidic residues" evidence="1">
    <location>
        <begin position="911"/>
        <end position="920"/>
    </location>
</feature>
<reference evidence="3" key="1">
    <citation type="submission" date="2013-09" db="EMBL/GenBank/DDBJ databases">
        <title>The Genome Sequence of Anopheles culicifacies species A.</title>
        <authorList>
            <consortium name="The Broad Institute Genomics Platform"/>
            <person name="Neafsey D.E."/>
            <person name="Besansky N."/>
            <person name="Howell P."/>
            <person name="Walton C."/>
            <person name="Young S.K."/>
            <person name="Zeng Q."/>
            <person name="Gargeya S."/>
            <person name="Fitzgerald M."/>
            <person name="Haas B."/>
            <person name="Abouelleil A."/>
            <person name="Allen A.W."/>
            <person name="Alvarado L."/>
            <person name="Arachchi H.M."/>
            <person name="Berlin A.M."/>
            <person name="Chapman S.B."/>
            <person name="Gainer-Dewar J."/>
            <person name="Goldberg J."/>
            <person name="Griggs A."/>
            <person name="Gujja S."/>
            <person name="Hansen M."/>
            <person name="Howarth C."/>
            <person name="Imamovic A."/>
            <person name="Ireland A."/>
            <person name="Larimer J."/>
            <person name="McCowan C."/>
            <person name="Murphy C."/>
            <person name="Pearson M."/>
            <person name="Poon T.W."/>
            <person name="Priest M."/>
            <person name="Roberts A."/>
            <person name="Saif S."/>
            <person name="Shea T."/>
            <person name="Sisk P."/>
            <person name="Sykes S."/>
            <person name="Wortman J."/>
            <person name="Nusbaum C."/>
            <person name="Birren B."/>
        </authorList>
    </citation>
    <scope>NUCLEOTIDE SEQUENCE [LARGE SCALE GENOMIC DNA]</scope>
    <source>
        <strain evidence="3">A-37</strain>
    </source>
</reference>
<dbReference type="GO" id="GO:0003713">
    <property type="term" value="F:transcription coactivator activity"/>
    <property type="evidence" value="ECO:0007669"/>
    <property type="project" value="TreeGrafter"/>
</dbReference>
<feature type="region of interest" description="Disordered" evidence="1">
    <location>
        <begin position="859"/>
        <end position="883"/>
    </location>
</feature>
<feature type="compositionally biased region" description="Basic and acidic residues" evidence="1">
    <location>
        <begin position="413"/>
        <end position="442"/>
    </location>
</feature>
<feature type="region of interest" description="Disordered" evidence="1">
    <location>
        <begin position="1095"/>
        <end position="1125"/>
    </location>
</feature>
<feature type="compositionally biased region" description="Low complexity" evidence="1">
    <location>
        <begin position="931"/>
        <end position="958"/>
    </location>
</feature>
<evidence type="ECO:0000313" key="3">
    <source>
        <dbReference type="Proteomes" id="UP000075883"/>
    </source>
</evidence>
<feature type="compositionally biased region" description="Basic residues" evidence="1">
    <location>
        <begin position="1408"/>
        <end position="1418"/>
    </location>
</feature>
<reference evidence="2" key="2">
    <citation type="submission" date="2020-05" db="UniProtKB">
        <authorList>
            <consortium name="EnsemblMetazoa"/>
        </authorList>
    </citation>
    <scope>IDENTIFICATION</scope>
    <source>
        <strain evidence="2">A-37</strain>
    </source>
</reference>
<feature type="compositionally biased region" description="Basic and acidic residues" evidence="1">
    <location>
        <begin position="21"/>
        <end position="32"/>
    </location>
</feature>
<sequence>MERKEEKEKEKVKAHRKRSGEHHPLHSTRRETLPTPPPDPTSPSANADGVSHGASVCDTSTCTGSYAETDPFKRLFTYREREAQFLRLLCECEPAQDAATGTGGGAGCMKKPPGPGHSQSLPGSGNVKEGMASAAISSDVMGRHEPGFESANEFLMLLNRAGPSVAAALSTKDAIDQLDRLHELIGQFLTLQEQNMRMHWQLKNVETLRKLKLMQISIAKDPEAFIISSGGLPEDASDNDLLDNEIEQNLALLETILAAGNSASSKRSSSKRERSKSVINDEITNFQLNRKESGGRNYPLRRQSAVSDFKPKVSKWTKVKAAFKWEKTSALPANEIKSSEAMMIPVNNEVARYLRVPSIPCVGSSGDSVFSSSSGIVVSGGSAPGTPGENSLASSAENLTDMNEDTAGASGSNRDRHVKRDSVKSTERSSQEEDARRSRSLDGEAILEPIRQMDKNKNKSAWSKVKGIVKNHRGSLKSNESRRDVKPSNSVGCSREASPCESMDACEMTMQRERSDSFSSSQTSPGHRSSAMTPTFLLLPASGSVAGGDNSAPSGPNSPCGSIPGTQATFSSGEDGDWKPASIATDSRTLRNSSGDKGIPPGSSTTTMAASGTSRGSRKSKHIPEIESVPEGVPVETRSLVVGSSTSHGLTPSSSTNTNINSSSSISKLRKSPPKPLSLIRQPDSVDFSGPDHLDGAALSLSSSPGQKYSPKRKSYAGISLDPEGSLPGSPSGKQFGFFAGTERVAELVEPGYSSGDVSDQNTPKRRPSPKHRTLQRQREEIERRYQELQLKLQREFDAKQQEWERIRPAALLLNNSPLNQLLKDEACGMHGACTSKSQPPPIVEDNLTPDFKKKLNEWRTKHQPGMSKEPMGDSKKKPITDWQLWKTGQIKLEGQGLKQLPDAKDLPEDFQKKLSEWKQMKAANKVPPYSTQSSQGGSSEGGSSMKRQQSKASGSAVKKSKTSDELEKDRHQQQQGLSKLKALVSTSETPKKELVVQTTKGFIKFEGISRKFTRKLFEWEKAKGIGPEASTIALLHPGYAPVVVETHGVVLENKREKSPALARSLSMDSIAPMPSASSISHQPSSLSLNDADELKDVDKDSGSNRRVSSNPELELSAEREEPGAVLVEVEDEVLEVADPLMPILPDEARRQSTTLGVNQKTKESGYSSRPSSNSSSILKDSTKLLIRLSEQDSVDRDEVRRLKIVLRALIATLPEFVETGSRNSIAFFAYMKDLALDILRYLHRFEDGTLKDAGEVLSNVQTINGAVAELKKSLHSYMKYATANANGRKDEDIPQISITPAVGAQATSTIQRTEDSFRSMATINVTPTFVCNAVRVNAVELVQPNPSVHRFPVSSESEPAPLTSQSPDSSAYTPTAAAQACQCKDSPEKEPRDTSGKKLQRNLSNGSRRKARIKRMGSRQSSKTESDSDDSPQNYVLDVPRKTKRKTSRAKKSASDSTEKLPTAPATSVEKTTEDVVYVLKIKPGQKIEQVERPQPQNASIGMAAATGDDVLISPRETCVELLEATHPTVAEQTAVSCPTSVLVKTKRKIFTTVDRDSSSMQGSGSINQPVAFSQELESGSGASDRNDAPETVVNVVLAPSQEQKIVTNLPPLPQSPSMQRRMDALKAPNKELSPNIRLMIAKYNQRLTTEKSGASPHSSGSCSPVAWRSPVLDRRVRKQTEKYQETIQLSKSASAGSLRKSLKQLEEEKELACSGPNGTVVGGFGDDRDRTRVVKSFSASKIEGTSKNVLEHRELAVGHIEKEPSPEHGTFLACDSLRRRDTLSRLERTREQEATKELSSSISSSISCQTATNTTGTIRKERLYKKRTESPIATGANTGSIKKASTRSEKYTRCRSVPNEECVTEVLISSKALKPPSPRLIARRRLNLEQQRSEFSKSAPTTPLEENRSILVPLSQRALKLKKAKEEFLRAPTGSRSGGVGSDTSEAWSNRISQISATSTASSSVVEGELTLLMKSASAGVIGARALNDHDESLTLRRNESGSSYIEGEGAAGSLSRHSISTASASGVAGGADGSIAASSSGSRFGGLSNLASKLRKVKLRRSSKDLSKMHAISALCRQSLMVDISGEAAAKMGSAQSLGSPLRTGHRVGEPEDEPDGRDGEGEPLKKSGSVQAICNRFRRSGERNEELKKSRSLGFLEPERKGSG</sequence>
<feature type="region of interest" description="Disordered" evidence="1">
    <location>
        <begin position="750"/>
        <end position="780"/>
    </location>
</feature>
<dbReference type="PANTHER" id="PTHR23107">
    <property type="entry name" value="SYNOVIAL SARCOMA ASSOCIATED SS18 PROTEIN"/>
    <property type="match status" value="1"/>
</dbReference>
<organism evidence="2 3">
    <name type="scientific">Anopheles culicifacies</name>
    <dbReference type="NCBI Taxonomy" id="139723"/>
    <lineage>
        <taxon>Eukaryota</taxon>
        <taxon>Metazoa</taxon>
        <taxon>Ecdysozoa</taxon>
        <taxon>Arthropoda</taxon>
        <taxon>Hexapoda</taxon>
        <taxon>Insecta</taxon>
        <taxon>Pterygota</taxon>
        <taxon>Neoptera</taxon>
        <taxon>Endopterygota</taxon>
        <taxon>Diptera</taxon>
        <taxon>Nematocera</taxon>
        <taxon>Culicoidea</taxon>
        <taxon>Culicidae</taxon>
        <taxon>Anophelinae</taxon>
        <taxon>Anopheles</taxon>
        <taxon>culicifacies species complex</taxon>
    </lineage>
</organism>
<feature type="region of interest" description="Disordered" evidence="1">
    <location>
        <begin position="911"/>
        <end position="985"/>
    </location>
</feature>
<feature type="compositionally biased region" description="Basic and acidic residues" evidence="1">
    <location>
        <begin position="2120"/>
        <end position="2129"/>
    </location>
</feature>
<feature type="compositionally biased region" description="Polar residues" evidence="1">
    <location>
        <begin position="551"/>
        <end position="572"/>
    </location>
</feature>
<feature type="compositionally biased region" description="Low complexity" evidence="1">
    <location>
        <begin position="602"/>
        <end position="615"/>
    </location>
</feature>
<evidence type="ECO:0000256" key="1">
    <source>
        <dbReference type="SAM" id="MobiDB-lite"/>
    </source>
</evidence>
<feature type="compositionally biased region" description="Basic and acidic residues" evidence="1">
    <location>
        <begin position="1386"/>
        <end position="1397"/>
    </location>
</feature>
<feature type="compositionally biased region" description="Basic residues" evidence="1">
    <location>
        <begin position="764"/>
        <end position="776"/>
    </location>
</feature>